<dbReference type="GO" id="GO:0016020">
    <property type="term" value="C:membrane"/>
    <property type="evidence" value="ECO:0007669"/>
    <property type="project" value="UniProtKB-SubCell"/>
</dbReference>
<dbReference type="PANTHER" id="PTHR31595:SF57">
    <property type="entry name" value="OS04G0481900 PROTEIN"/>
    <property type="match status" value="1"/>
</dbReference>
<evidence type="ECO:0000256" key="4">
    <source>
        <dbReference type="ARBA" id="ARBA00022679"/>
    </source>
</evidence>
<dbReference type="EMBL" id="NKQK01000029">
    <property type="protein sequence ID" value="PSR85275.1"/>
    <property type="molecule type" value="Genomic_DNA"/>
</dbReference>
<dbReference type="InterPro" id="IPR017088">
    <property type="entry name" value="Wax_synthase_Magnoliopsida"/>
</dbReference>
<evidence type="ECO:0000256" key="9">
    <source>
        <dbReference type="ARBA" id="ARBA00023315"/>
    </source>
</evidence>
<dbReference type="OrthoDB" id="1077582at2759"/>
<evidence type="ECO:0000256" key="10">
    <source>
        <dbReference type="SAM" id="Phobius"/>
    </source>
</evidence>
<comment type="pathway">
    <text evidence="2">Secondary metabolite biosynthesis.</text>
</comment>
<comment type="subcellular location">
    <subcellularLocation>
        <location evidence="1">Membrane</location>
        <topology evidence="1">Multi-pass membrane protein</topology>
    </subcellularLocation>
</comment>
<dbReference type="STRING" id="1590841.A0A2R6P4R7"/>
<dbReference type="PIRSF" id="PIRSF037006">
    <property type="entry name" value="Wax_synthase"/>
    <property type="match status" value="1"/>
</dbReference>
<feature type="domain" description="Wax synthase" evidence="11">
    <location>
        <begin position="190"/>
        <end position="273"/>
    </location>
</feature>
<reference evidence="12 13" key="1">
    <citation type="submission" date="2017-07" db="EMBL/GenBank/DDBJ databases">
        <title>An improved, manually edited Actinidia chinensis var. chinensis (kiwifruit) genome highlights the challenges associated with draft genomes and gene prediction in plants.</title>
        <authorList>
            <person name="Pilkington S."/>
            <person name="Crowhurst R."/>
            <person name="Hilario E."/>
            <person name="Nardozza S."/>
            <person name="Fraser L."/>
            <person name="Peng Y."/>
            <person name="Gunaseelan K."/>
            <person name="Simpson R."/>
            <person name="Tahir J."/>
            <person name="Deroles S."/>
            <person name="Templeton K."/>
            <person name="Luo Z."/>
            <person name="Davy M."/>
            <person name="Cheng C."/>
            <person name="Mcneilage M."/>
            <person name="Scaglione D."/>
            <person name="Liu Y."/>
            <person name="Zhang Q."/>
            <person name="Datson P."/>
            <person name="De Silva N."/>
            <person name="Gardiner S."/>
            <person name="Bassett H."/>
            <person name="Chagne D."/>
            <person name="Mccallum J."/>
            <person name="Dzierzon H."/>
            <person name="Deng C."/>
            <person name="Wang Y.-Y."/>
            <person name="Barron N."/>
            <person name="Manako K."/>
            <person name="Bowen J."/>
            <person name="Foster T."/>
            <person name="Erridge Z."/>
            <person name="Tiffin H."/>
            <person name="Waite C."/>
            <person name="Davies K."/>
            <person name="Grierson E."/>
            <person name="Laing W."/>
            <person name="Kirk R."/>
            <person name="Chen X."/>
            <person name="Wood M."/>
            <person name="Montefiori M."/>
            <person name="Brummell D."/>
            <person name="Schwinn K."/>
            <person name="Catanach A."/>
            <person name="Fullerton C."/>
            <person name="Li D."/>
            <person name="Meiyalaghan S."/>
            <person name="Nieuwenhuizen N."/>
            <person name="Read N."/>
            <person name="Prakash R."/>
            <person name="Hunter D."/>
            <person name="Zhang H."/>
            <person name="Mckenzie M."/>
            <person name="Knabel M."/>
            <person name="Harris A."/>
            <person name="Allan A."/>
            <person name="Chen A."/>
            <person name="Janssen B."/>
            <person name="Plunkett B."/>
            <person name="Dwamena C."/>
            <person name="Voogd C."/>
            <person name="Leif D."/>
            <person name="Lafferty D."/>
            <person name="Souleyre E."/>
            <person name="Varkonyi-Gasic E."/>
            <person name="Gambi F."/>
            <person name="Hanley J."/>
            <person name="Yao J.-L."/>
            <person name="Cheung J."/>
            <person name="David K."/>
            <person name="Warren B."/>
            <person name="Marsh K."/>
            <person name="Snowden K."/>
            <person name="Lin-Wang K."/>
            <person name="Brian L."/>
            <person name="Martinez-Sanchez M."/>
            <person name="Wang M."/>
            <person name="Ileperuma N."/>
            <person name="Macnee N."/>
            <person name="Campin R."/>
            <person name="Mcatee P."/>
            <person name="Drummond R."/>
            <person name="Espley R."/>
            <person name="Ireland H."/>
            <person name="Wu R."/>
            <person name="Atkinson R."/>
            <person name="Karunairetnam S."/>
            <person name="Bulley S."/>
            <person name="Chunkath S."/>
            <person name="Hanley Z."/>
            <person name="Storey R."/>
            <person name="Thrimawithana A."/>
            <person name="Thomson S."/>
            <person name="David C."/>
            <person name="Testolin R."/>
        </authorList>
    </citation>
    <scope>NUCLEOTIDE SEQUENCE [LARGE SCALE GENOMIC DNA]</scope>
    <source>
        <strain evidence="13">cv. Red5</strain>
        <tissue evidence="12">Young leaf</tissue>
    </source>
</reference>
<comment type="caution">
    <text evidence="12">The sequence shown here is derived from an EMBL/GenBank/DDBJ whole genome shotgun (WGS) entry which is preliminary data.</text>
</comment>
<feature type="transmembrane region" description="Helical" evidence="10">
    <location>
        <begin position="6"/>
        <end position="24"/>
    </location>
</feature>
<feature type="transmembrane region" description="Helical" evidence="10">
    <location>
        <begin position="156"/>
        <end position="182"/>
    </location>
</feature>
<dbReference type="InParanoid" id="A0A2R6P4R7"/>
<evidence type="ECO:0000256" key="5">
    <source>
        <dbReference type="ARBA" id="ARBA00022692"/>
    </source>
</evidence>
<proteinExistence type="inferred from homology"/>
<feature type="transmembrane region" description="Helical" evidence="10">
    <location>
        <begin position="127"/>
        <end position="144"/>
    </location>
</feature>
<dbReference type="Proteomes" id="UP000241394">
    <property type="component" value="Chromosome LG29"/>
</dbReference>
<dbReference type="FunCoup" id="A0A2R6P4R7">
    <property type="interactions" value="1"/>
</dbReference>
<keyword evidence="13" id="KW-1185">Reference proteome</keyword>
<keyword evidence="5 10" id="KW-0812">Transmembrane</keyword>
<sequence length="353" mass="39541">MEGEIKNLIKVWLSITASLCYCYFISSRIPKGKYRLLSLLPIFSFFTFLPLQLTFAFPAAVVATFITWIATFKLLLFAFDRGPLSPNPPKSLALFITIACLPIRSKQIQNNPSPKSPKSTKPKKLPLNLGTEIVIFALLIGVLSEYREIMHDKIVLVVYCVLVFLLVEVLFSFSNGVVQALVGLELEPPSDEPYLSTSLQDFWGKRWNLTVTNTLRHTVFEPVRAATVAVVGHTWAPLLGVLASFVVSGLMHELLFFYVTRVSPSWEMTGFFVVHGVCVVAEMGVKRAVSGKLRLPWAVSWPLTVGFVVATSFWLFFPPLRRNGADVRVIEEFKMFVNFMKSNLILLASSIGI</sequence>
<feature type="transmembrane region" description="Helical" evidence="10">
    <location>
        <begin position="59"/>
        <end position="79"/>
    </location>
</feature>
<organism evidence="12 13">
    <name type="scientific">Actinidia chinensis var. chinensis</name>
    <name type="common">Chinese soft-hair kiwi</name>
    <dbReference type="NCBI Taxonomy" id="1590841"/>
    <lineage>
        <taxon>Eukaryota</taxon>
        <taxon>Viridiplantae</taxon>
        <taxon>Streptophyta</taxon>
        <taxon>Embryophyta</taxon>
        <taxon>Tracheophyta</taxon>
        <taxon>Spermatophyta</taxon>
        <taxon>Magnoliopsida</taxon>
        <taxon>eudicotyledons</taxon>
        <taxon>Gunneridae</taxon>
        <taxon>Pentapetalae</taxon>
        <taxon>asterids</taxon>
        <taxon>Ericales</taxon>
        <taxon>Actinidiaceae</taxon>
        <taxon>Actinidia</taxon>
    </lineage>
</organism>
<gene>
    <name evidence="12" type="ORF">CEY00_Acc33261</name>
</gene>
<dbReference type="AlphaFoldDB" id="A0A2R6P4R7"/>
<evidence type="ECO:0000313" key="12">
    <source>
        <dbReference type="EMBL" id="PSR85275.1"/>
    </source>
</evidence>
<keyword evidence="9 12" id="KW-0012">Acyltransferase</keyword>
<dbReference type="GO" id="GO:0008374">
    <property type="term" value="F:O-acyltransferase activity"/>
    <property type="evidence" value="ECO:0007669"/>
    <property type="project" value="InterPro"/>
</dbReference>
<dbReference type="InterPro" id="IPR032805">
    <property type="entry name" value="Wax_synthase_dom"/>
</dbReference>
<feature type="transmembrane region" description="Helical" evidence="10">
    <location>
        <begin position="238"/>
        <end position="259"/>
    </location>
</feature>
<dbReference type="GO" id="GO:0006629">
    <property type="term" value="P:lipid metabolic process"/>
    <property type="evidence" value="ECO:0007669"/>
    <property type="project" value="UniProtKB-KW"/>
</dbReference>
<reference evidence="13" key="2">
    <citation type="journal article" date="2018" name="BMC Genomics">
        <title>A manually annotated Actinidia chinensis var. chinensis (kiwifruit) genome highlights the challenges associated with draft genomes and gene prediction in plants.</title>
        <authorList>
            <person name="Pilkington S.M."/>
            <person name="Crowhurst R."/>
            <person name="Hilario E."/>
            <person name="Nardozza S."/>
            <person name="Fraser L."/>
            <person name="Peng Y."/>
            <person name="Gunaseelan K."/>
            <person name="Simpson R."/>
            <person name="Tahir J."/>
            <person name="Deroles S.C."/>
            <person name="Templeton K."/>
            <person name="Luo Z."/>
            <person name="Davy M."/>
            <person name="Cheng C."/>
            <person name="McNeilage M."/>
            <person name="Scaglione D."/>
            <person name="Liu Y."/>
            <person name="Zhang Q."/>
            <person name="Datson P."/>
            <person name="De Silva N."/>
            <person name="Gardiner S.E."/>
            <person name="Bassett H."/>
            <person name="Chagne D."/>
            <person name="McCallum J."/>
            <person name="Dzierzon H."/>
            <person name="Deng C."/>
            <person name="Wang Y.Y."/>
            <person name="Barron L."/>
            <person name="Manako K."/>
            <person name="Bowen J."/>
            <person name="Foster T.M."/>
            <person name="Erridge Z.A."/>
            <person name="Tiffin H."/>
            <person name="Waite C.N."/>
            <person name="Davies K.M."/>
            <person name="Grierson E.P."/>
            <person name="Laing W.A."/>
            <person name="Kirk R."/>
            <person name="Chen X."/>
            <person name="Wood M."/>
            <person name="Montefiori M."/>
            <person name="Brummell D.A."/>
            <person name="Schwinn K.E."/>
            <person name="Catanach A."/>
            <person name="Fullerton C."/>
            <person name="Li D."/>
            <person name="Meiyalaghan S."/>
            <person name="Nieuwenhuizen N."/>
            <person name="Read N."/>
            <person name="Prakash R."/>
            <person name="Hunter D."/>
            <person name="Zhang H."/>
            <person name="McKenzie M."/>
            <person name="Knabel M."/>
            <person name="Harris A."/>
            <person name="Allan A.C."/>
            <person name="Gleave A."/>
            <person name="Chen A."/>
            <person name="Janssen B.J."/>
            <person name="Plunkett B."/>
            <person name="Ampomah-Dwamena C."/>
            <person name="Voogd C."/>
            <person name="Leif D."/>
            <person name="Lafferty D."/>
            <person name="Souleyre E.J.F."/>
            <person name="Varkonyi-Gasic E."/>
            <person name="Gambi F."/>
            <person name="Hanley J."/>
            <person name="Yao J.L."/>
            <person name="Cheung J."/>
            <person name="David K.M."/>
            <person name="Warren B."/>
            <person name="Marsh K."/>
            <person name="Snowden K.C."/>
            <person name="Lin-Wang K."/>
            <person name="Brian L."/>
            <person name="Martinez-Sanchez M."/>
            <person name="Wang M."/>
            <person name="Ileperuma N."/>
            <person name="Macnee N."/>
            <person name="Campin R."/>
            <person name="McAtee P."/>
            <person name="Drummond R.S.M."/>
            <person name="Espley R.V."/>
            <person name="Ireland H.S."/>
            <person name="Wu R."/>
            <person name="Atkinson R.G."/>
            <person name="Karunairetnam S."/>
            <person name="Bulley S."/>
            <person name="Chunkath S."/>
            <person name="Hanley Z."/>
            <person name="Storey R."/>
            <person name="Thrimawithana A.H."/>
            <person name="Thomson S."/>
            <person name="David C."/>
            <person name="Testolin R."/>
            <person name="Huang H."/>
            <person name="Hellens R.P."/>
            <person name="Schaffer R.J."/>
        </authorList>
    </citation>
    <scope>NUCLEOTIDE SEQUENCE [LARGE SCALE GENOMIC DNA]</scope>
    <source>
        <strain evidence="13">cv. Red5</strain>
    </source>
</reference>
<evidence type="ECO:0000259" key="11">
    <source>
        <dbReference type="Pfam" id="PF13813"/>
    </source>
</evidence>
<protein>
    <submittedName>
        <fullName evidence="12">Long-chain-alcohol O-fatty-acyltransferase</fullName>
    </submittedName>
</protein>
<comment type="similarity">
    <text evidence="3">Belongs to the wax synthase family.</text>
</comment>
<feature type="transmembrane region" description="Helical" evidence="10">
    <location>
        <begin position="266"/>
        <end position="285"/>
    </location>
</feature>
<evidence type="ECO:0000256" key="8">
    <source>
        <dbReference type="ARBA" id="ARBA00023136"/>
    </source>
</evidence>
<feature type="transmembrane region" description="Helical" evidence="10">
    <location>
        <begin position="297"/>
        <end position="317"/>
    </location>
</feature>
<keyword evidence="6 10" id="KW-1133">Transmembrane helix</keyword>
<keyword evidence="7" id="KW-0443">Lipid metabolism</keyword>
<evidence type="ECO:0000313" key="13">
    <source>
        <dbReference type="Proteomes" id="UP000241394"/>
    </source>
</evidence>
<name>A0A2R6P4R7_ACTCC</name>
<evidence type="ECO:0000256" key="3">
    <source>
        <dbReference type="ARBA" id="ARBA00007282"/>
    </source>
</evidence>
<evidence type="ECO:0000256" key="2">
    <source>
        <dbReference type="ARBA" id="ARBA00005179"/>
    </source>
</evidence>
<dbReference type="PANTHER" id="PTHR31595">
    <property type="entry name" value="LONG-CHAIN-ALCOHOL O-FATTY-ACYLTRANSFERASE 3-RELATED"/>
    <property type="match status" value="1"/>
</dbReference>
<dbReference type="Gramene" id="PSR85275">
    <property type="protein sequence ID" value="PSR85275"/>
    <property type="gene ID" value="CEY00_Acc33261"/>
</dbReference>
<dbReference type="OMA" id="HITCASP"/>
<dbReference type="Pfam" id="PF13813">
    <property type="entry name" value="MBOAT_2"/>
    <property type="match status" value="1"/>
</dbReference>
<evidence type="ECO:0000256" key="1">
    <source>
        <dbReference type="ARBA" id="ARBA00004141"/>
    </source>
</evidence>
<keyword evidence="8 10" id="KW-0472">Membrane</keyword>
<accession>A0A2R6P4R7</accession>
<keyword evidence="4 12" id="KW-0808">Transferase</keyword>
<evidence type="ECO:0000256" key="6">
    <source>
        <dbReference type="ARBA" id="ARBA00022989"/>
    </source>
</evidence>
<dbReference type="InterPro" id="IPR044851">
    <property type="entry name" value="Wax_synthase"/>
</dbReference>
<evidence type="ECO:0000256" key="7">
    <source>
        <dbReference type="ARBA" id="ARBA00023098"/>
    </source>
</evidence>